<keyword evidence="2" id="KW-1185">Reference proteome</keyword>
<proteinExistence type="predicted"/>
<dbReference type="AlphaFoldDB" id="A0A371DLU5"/>
<dbReference type="Proteomes" id="UP000256964">
    <property type="component" value="Unassembled WGS sequence"/>
</dbReference>
<reference evidence="1 2" key="1">
    <citation type="journal article" date="2018" name="Biotechnol. Biofuels">
        <title>Integrative visual omics of the white-rot fungus Polyporus brumalis exposes the biotechnological potential of its oxidative enzymes for delignifying raw plant biomass.</title>
        <authorList>
            <person name="Miyauchi S."/>
            <person name="Rancon A."/>
            <person name="Drula E."/>
            <person name="Hage H."/>
            <person name="Chaduli D."/>
            <person name="Favel A."/>
            <person name="Grisel S."/>
            <person name="Henrissat B."/>
            <person name="Herpoel-Gimbert I."/>
            <person name="Ruiz-Duenas F.J."/>
            <person name="Chevret D."/>
            <person name="Hainaut M."/>
            <person name="Lin J."/>
            <person name="Wang M."/>
            <person name="Pangilinan J."/>
            <person name="Lipzen A."/>
            <person name="Lesage-Meessen L."/>
            <person name="Navarro D."/>
            <person name="Riley R."/>
            <person name="Grigoriev I.V."/>
            <person name="Zhou S."/>
            <person name="Raouche S."/>
            <person name="Rosso M.N."/>
        </authorList>
    </citation>
    <scope>NUCLEOTIDE SEQUENCE [LARGE SCALE GENOMIC DNA]</scope>
    <source>
        <strain evidence="1 2">BRFM 1820</strain>
    </source>
</reference>
<gene>
    <name evidence="1" type="ORF">OH76DRAFT_1553572</name>
</gene>
<dbReference type="STRING" id="139420.A0A371DLU5"/>
<accession>A0A371DLU5</accession>
<dbReference type="EMBL" id="KZ857387">
    <property type="protein sequence ID" value="RDX53495.1"/>
    <property type="molecule type" value="Genomic_DNA"/>
</dbReference>
<protein>
    <recommendedName>
        <fullName evidence="3">HNH nuclease domain-containing protein</fullName>
    </recommendedName>
</protein>
<organism evidence="1 2">
    <name type="scientific">Lentinus brumalis</name>
    <dbReference type="NCBI Taxonomy" id="2498619"/>
    <lineage>
        <taxon>Eukaryota</taxon>
        <taxon>Fungi</taxon>
        <taxon>Dikarya</taxon>
        <taxon>Basidiomycota</taxon>
        <taxon>Agaricomycotina</taxon>
        <taxon>Agaricomycetes</taxon>
        <taxon>Polyporales</taxon>
        <taxon>Polyporaceae</taxon>
        <taxon>Lentinus</taxon>
    </lineage>
</organism>
<evidence type="ECO:0000313" key="2">
    <source>
        <dbReference type="Proteomes" id="UP000256964"/>
    </source>
</evidence>
<evidence type="ECO:0008006" key="3">
    <source>
        <dbReference type="Google" id="ProtNLM"/>
    </source>
</evidence>
<name>A0A371DLU5_9APHY</name>
<sequence length="342" mass="37705">MAEALPFNPYSATDKPEWHAAYERCLELERVPSWTTHITDLDEAAYALMLQISPEVAARTLGYALIEASDDKGRKCVAREINDCEYDFEALAGLAHLYIFGFICVYAGKTPKDLLDKLMLRERRRCAFTQRVDIDAPPEVWDTVGPGVLGAQLRVAHIISQPLSEQIGGLTARAREKLDWAASAAAIIDRFSGQCILDMLGDDLNLHNRINAIMSEPTAHSLFDRLGIWLTPSQDEHGQLIPDTYDVGTRNPLVPRRIGIPGRVEFRSCVEVPPPSPILLALHASCARIAHRSGAAEMLAELEKETESMLGLSDSPMDPSFNANGAAELVRALHRIQVGGQE</sequence>
<dbReference type="OrthoDB" id="5275057at2759"/>
<evidence type="ECO:0000313" key="1">
    <source>
        <dbReference type="EMBL" id="RDX53495.1"/>
    </source>
</evidence>